<keyword evidence="2" id="KW-0238">DNA-binding</keyword>
<dbReference type="Pfam" id="PF02311">
    <property type="entry name" value="AraC_binding"/>
    <property type="match status" value="1"/>
</dbReference>
<dbReference type="InterPro" id="IPR014710">
    <property type="entry name" value="RmlC-like_jellyroll"/>
</dbReference>
<reference evidence="5 6" key="1">
    <citation type="submission" date="2024-04" db="EMBL/GenBank/DDBJ databases">
        <title>draft genome sequnece of Paenibacillus filicis.</title>
        <authorList>
            <person name="Kim D.-U."/>
        </authorList>
    </citation>
    <scope>NUCLEOTIDE SEQUENCE [LARGE SCALE GENOMIC DNA]</scope>
    <source>
        <strain evidence="5 6">KACC14197</strain>
    </source>
</reference>
<evidence type="ECO:0000313" key="6">
    <source>
        <dbReference type="Proteomes" id="UP001469365"/>
    </source>
</evidence>
<feature type="domain" description="HTH araC/xylS-type" evidence="4">
    <location>
        <begin position="185"/>
        <end position="283"/>
    </location>
</feature>
<dbReference type="Gene3D" id="1.10.10.60">
    <property type="entry name" value="Homeodomain-like"/>
    <property type="match status" value="2"/>
</dbReference>
<evidence type="ECO:0000256" key="2">
    <source>
        <dbReference type="ARBA" id="ARBA00023125"/>
    </source>
</evidence>
<proteinExistence type="predicted"/>
<evidence type="ECO:0000313" key="5">
    <source>
        <dbReference type="EMBL" id="MEK8128202.1"/>
    </source>
</evidence>
<dbReference type="InterPro" id="IPR037923">
    <property type="entry name" value="HTH-like"/>
</dbReference>
<accession>A0ABU9DJ46</accession>
<evidence type="ECO:0000256" key="1">
    <source>
        <dbReference type="ARBA" id="ARBA00023015"/>
    </source>
</evidence>
<organism evidence="5 6">
    <name type="scientific">Paenibacillus filicis</name>
    <dbReference type="NCBI Taxonomy" id="669464"/>
    <lineage>
        <taxon>Bacteria</taxon>
        <taxon>Bacillati</taxon>
        <taxon>Bacillota</taxon>
        <taxon>Bacilli</taxon>
        <taxon>Bacillales</taxon>
        <taxon>Paenibacillaceae</taxon>
        <taxon>Paenibacillus</taxon>
    </lineage>
</organism>
<dbReference type="InterPro" id="IPR009057">
    <property type="entry name" value="Homeodomain-like_sf"/>
</dbReference>
<dbReference type="PANTHER" id="PTHR43280:SF2">
    <property type="entry name" value="HTH-TYPE TRANSCRIPTIONAL REGULATOR EXSA"/>
    <property type="match status" value="1"/>
</dbReference>
<dbReference type="PANTHER" id="PTHR43280">
    <property type="entry name" value="ARAC-FAMILY TRANSCRIPTIONAL REGULATOR"/>
    <property type="match status" value="1"/>
</dbReference>
<dbReference type="SMART" id="SM00342">
    <property type="entry name" value="HTH_ARAC"/>
    <property type="match status" value="1"/>
</dbReference>
<dbReference type="PROSITE" id="PS01124">
    <property type="entry name" value="HTH_ARAC_FAMILY_2"/>
    <property type="match status" value="1"/>
</dbReference>
<dbReference type="Pfam" id="PF12833">
    <property type="entry name" value="HTH_18"/>
    <property type="match status" value="1"/>
</dbReference>
<gene>
    <name evidence="5" type="ORF">WMW72_09830</name>
</gene>
<name>A0ABU9DJ46_9BACL</name>
<comment type="caution">
    <text evidence="5">The sequence shown here is derived from an EMBL/GenBank/DDBJ whole genome shotgun (WGS) entry which is preliminary data.</text>
</comment>
<sequence length="291" mass="33700">MSYIDPMDLGPTAFRVAHRAKTTEWPWMMLHAHHGIELLYVYEGEGEVTVEGRSFPIRPGMLMCFQPYQLHKIDVPGVPGGEYVRSILTFDPRVAEPLLSPFPRLHAWFLHLWKGALPEQVFDLGTDTRFSAILDDYCQAMQSPEANEQEEQALLLTVLLRHLHLHVVPEGRVPELTAITSVHIEKMMDWLEAHYKQPFRLDRMSEDLHLSTYYVSHLFRKYTGISLSDYLTERRLREACDQLLTTSKSIQEIARDVGGFSSSHFCQLFKKRKGVSPHVYRRTLSRGFDLM</sequence>
<dbReference type="Proteomes" id="UP001469365">
    <property type="component" value="Unassembled WGS sequence"/>
</dbReference>
<protein>
    <submittedName>
        <fullName evidence="5">AraC family transcriptional regulator</fullName>
    </submittedName>
</protein>
<dbReference type="Gene3D" id="2.60.120.10">
    <property type="entry name" value="Jelly Rolls"/>
    <property type="match status" value="1"/>
</dbReference>
<evidence type="ECO:0000256" key="3">
    <source>
        <dbReference type="ARBA" id="ARBA00023163"/>
    </source>
</evidence>
<keyword evidence="1" id="KW-0805">Transcription regulation</keyword>
<keyword evidence="3" id="KW-0804">Transcription</keyword>
<dbReference type="InterPro" id="IPR003313">
    <property type="entry name" value="AraC-bd"/>
</dbReference>
<keyword evidence="6" id="KW-1185">Reference proteome</keyword>
<dbReference type="SUPFAM" id="SSF51215">
    <property type="entry name" value="Regulatory protein AraC"/>
    <property type="match status" value="1"/>
</dbReference>
<dbReference type="SUPFAM" id="SSF46689">
    <property type="entry name" value="Homeodomain-like"/>
    <property type="match status" value="2"/>
</dbReference>
<dbReference type="RefSeq" id="WP_341415271.1">
    <property type="nucleotide sequence ID" value="NZ_JBBPCC010000005.1"/>
</dbReference>
<dbReference type="EMBL" id="JBBPCC010000005">
    <property type="protein sequence ID" value="MEK8128202.1"/>
    <property type="molecule type" value="Genomic_DNA"/>
</dbReference>
<dbReference type="InterPro" id="IPR018060">
    <property type="entry name" value="HTH_AraC"/>
</dbReference>
<evidence type="ECO:0000259" key="4">
    <source>
        <dbReference type="PROSITE" id="PS01124"/>
    </source>
</evidence>